<evidence type="ECO:0000256" key="6">
    <source>
        <dbReference type="ARBA" id="ARBA00023163"/>
    </source>
</evidence>
<name>A0A6P6WCG7_COFAR</name>
<sequence length="304" mass="33344">MGLNTKQVSSDHPLDWNQTLLDSGAVELPKPPPAKRQQQNQQQQSEPLKCPRCGSSNTKFCYYNNYNKSQPRHFCKACKRHWTNGGTLRNVPVGGGRKNKRLKTANAATTTTAITTTNTAIVGGGSSNRNYANLAQSQRNCHNSPLATINDQKNISDILYQALISSSSSVQHDPINAFASKTSMSNAITGPMLSLPQDRHSLQFSFSSLSPFDTIPCSFPCCNLSLNNAYDYTAELDHLESSTVTTVTPSTTSAGVFSQSSWQGQTTNTSSTLAEMPNYWNWNDMDPLVSADLNIPWDDIEIKP</sequence>
<keyword evidence="1 9" id="KW-0479">Metal-binding</keyword>
<reference evidence="12" key="1">
    <citation type="journal article" date="2025" name="Foods">
        <title>Unveiling the Microbial Signatures of Arabica Coffee Cherries: Insights into Ripeness Specific Diversity, Functional Traits, and Implications for Quality and Safety.</title>
        <authorList>
            <consortium name="RefSeq"/>
            <person name="Tenea G.N."/>
            <person name="Cifuentes V."/>
            <person name="Reyes P."/>
            <person name="Cevallos-Vallejos M."/>
        </authorList>
    </citation>
    <scope>NUCLEOTIDE SEQUENCE [LARGE SCALE GENOMIC DNA]</scope>
</reference>
<evidence type="ECO:0000256" key="10">
    <source>
        <dbReference type="SAM" id="MobiDB-lite"/>
    </source>
</evidence>
<evidence type="ECO:0000256" key="7">
    <source>
        <dbReference type="ARBA" id="ARBA00023242"/>
    </source>
</evidence>
<dbReference type="GeneID" id="113730938"/>
<evidence type="ECO:0000256" key="8">
    <source>
        <dbReference type="PROSITE-ProRule" id="PRU00071"/>
    </source>
</evidence>
<evidence type="ECO:0000313" key="13">
    <source>
        <dbReference type="RefSeq" id="XP_027111742.1"/>
    </source>
</evidence>
<dbReference type="InterPro" id="IPR045174">
    <property type="entry name" value="Dof"/>
</dbReference>
<comment type="subcellular location">
    <subcellularLocation>
        <location evidence="8 9">Nucleus</location>
    </subcellularLocation>
</comment>
<dbReference type="Proteomes" id="UP001652660">
    <property type="component" value="Chromosome 2e"/>
</dbReference>
<evidence type="ECO:0000259" key="11">
    <source>
        <dbReference type="PROSITE" id="PS50884"/>
    </source>
</evidence>
<keyword evidence="2 8" id="KW-0863">Zinc-finger</keyword>
<organism evidence="12 13">
    <name type="scientific">Coffea arabica</name>
    <name type="common">Arabian coffee</name>
    <dbReference type="NCBI Taxonomy" id="13443"/>
    <lineage>
        <taxon>Eukaryota</taxon>
        <taxon>Viridiplantae</taxon>
        <taxon>Streptophyta</taxon>
        <taxon>Embryophyta</taxon>
        <taxon>Tracheophyta</taxon>
        <taxon>Spermatophyta</taxon>
        <taxon>Magnoliopsida</taxon>
        <taxon>eudicotyledons</taxon>
        <taxon>Gunneridae</taxon>
        <taxon>Pentapetalae</taxon>
        <taxon>asterids</taxon>
        <taxon>lamiids</taxon>
        <taxon>Gentianales</taxon>
        <taxon>Rubiaceae</taxon>
        <taxon>Ixoroideae</taxon>
        <taxon>Gardenieae complex</taxon>
        <taxon>Bertiereae - Coffeeae clade</taxon>
        <taxon>Coffeeae</taxon>
        <taxon>Coffea</taxon>
    </lineage>
</organism>
<evidence type="ECO:0000256" key="9">
    <source>
        <dbReference type="RuleBase" id="RU369094"/>
    </source>
</evidence>
<dbReference type="PANTHER" id="PTHR31992">
    <property type="entry name" value="DOF ZINC FINGER PROTEIN DOF1.4-RELATED"/>
    <property type="match status" value="1"/>
</dbReference>
<protein>
    <recommendedName>
        <fullName evidence="9">Dof zinc finger protein</fullName>
    </recommendedName>
</protein>
<keyword evidence="3 9" id="KW-0862">Zinc</keyword>
<dbReference type="GO" id="GO:0003700">
    <property type="term" value="F:DNA-binding transcription factor activity"/>
    <property type="evidence" value="ECO:0007669"/>
    <property type="project" value="UniProtKB-UniRule"/>
</dbReference>
<comment type="function">
    <text evidence="9">Transcription factor that binds specifically to a 5'-AA[AG]G-3' consensus core sequence.</text>
</comment>
<keyword evidence="7 8" id="KW-0539">Nucleus</keyword>
<evidence type="ECO:0000256" key="3">
    <source>
        <dbReference type="ARBA" id="ARBA00022833"/>
    </source>
</evidence>
<gene>
    <name evidence="13" type="primary">LOC113730938</name>
</gene>
<evidence type="ECO:0000256" key="4">
    <source>
        <dbReference type="ARBA" id="ARBA00023015"/>
    </source>
</evidence>
<dbReference type="PROSITE" id="PS50884">
    <property type="entry name" value="ZF_DOF_2"/>
    <property type="match status" value="1"/>
</dbReference>
<dbReference type="InterPro" id="IPR003851">
    <property type="entry name" value="Znf_Dof"/>
</dbReference>
<proteinExistence type="predicted"/>
<dbReference type="PANTHER" id="PTHR31992:SF97">
    <property type="entry name" value="DOF ZINC FINGER PROTEIN"/>
    <property type="match status" value="1"/>
</dbReference>
<evidence type="ECO:0000256" key="5">
    <source>
        <dbReference type="ARBA" id="ARBA00023125"/>
    </source>
</evidence>
<dbReference type="Pfam" id="PF02701">
    <property type="entry name" value="Zn_ribbon_Dof"/>
    <property type="match status" value="1"/>
</dbReference>
<dbReference type="OrthoDB" id="1927254at2759"/>
<keyword evidence="6 9" id="KW-0804">Transcription</keyword>
<evidence type="ECO:0000313" key="12">
    <source>
        <dbReference type="Proteomes" id="UP001652660"/>
    </source>
</evidence>
<dbReference type="GO" id="GO:0008270">
    <property type="term" value="F:zinc ion binding"/>
    <property type="evidence" value="ECO:0007669"/>
    <property type="project" value="UniProtKB-KW"/>
</dbReference>
<dbReference type="GO" id="GO:0003677">
    <property type="term" value="F:DNA binding"/>
    <property type="evidence" value="ECO:0007669"/>
    <property type="project" value="UniProtKB-UniRule"/>
</dbReference>
<evidence type="ECO:0000256" key="1">
    <source>
        <dbReference type="ARBA" id="ARBA00022723"/>
    </source>
</evidence>
<accession>A0A6P6WCG7</accession>
<evidence type="ECO:0000256" key="2">
    <source>
        <dbReference type="ARBA" id="ARBA00022771"/>
    </source>
</evidence>
<dbReference type="RefSeq" id="XP_027111742.1">
    <property type="nucleotide sequence ID" value="XM_027255941.2"/>
</dbReference>
<dbReference type="PROSITE" id="PS01361">
    <property type="entry name" value="ZF_DOF_1"/>
    <property type="match status" value="1"/>
</dbReference>
<dbReference type="GO" id="GO:0005634">
    <property type="term" value="C:nucleus"/>
    <property type="evidence" value="ECO:0007669"/>
    <property type="project" value="UniProtKB-SubCell"/>
</dbReference>
<reference evidence="13" key="2">
    <citation type="submission" date="2025-08" db="UniProtKB">
        <authorList>
            <consortium name="RefSeq"/>
        </authorList>
    </citation>
    <scope>IDENTIFICATION</scope>
    <source>
        <tissue evidence="13">Leaves</tissue>
    </source>
</reference>
<keyword evidence="12" id="KW-1185">Reference proteome</keyword>
<keyword evidence="5 8" id="KW-0238">DNA-binding</keyword>
<dbReference type="AlphaFoldDB" id="A0A6P6WCG7"/>
<feature type="domain" description="Dof-type" evidence="11">
    <location>
        <begin position="48"/>
        <end position="102"/>
    </location>
</feature>
<keyword evidence="4 9" id="KW-0805">Transcription regulation</keyword>
<feature type="region of interest" description="Disordered" evidence="10">
    <location>
        <begin position="24"/>
        <end position="50"/>
    </location>
</feature>